<keyword evidence="1" id="KW-0175">Coiled coil</keyword>
<dbReference type="AlphaFoldDB" id="A0A6M3KLP9"/>
<evidence type="ECO:0000313" key="2">
    <source>
        <dbReference type="EMBL" id="QJA82620.1"/>
    </source>
</evidence>
<evidence type="ECO:0000256" key="1">
    <source>
        <dbReference type="SAM" id="Coils"/>
    </source>
</evidence>
<reference evidence="2" key="1">
    <citation type="submission" date="2020-03" db="EMBL/GenBank/DDBJ databases">
        <title>The deep terrestrial virosphere.</title>
        <authorList>
            <person name="Holmfeldt K."/>
            <person name="Nilsson E."/>
            <person name="Simone D."/>
            <person name="Lopez-Fernandez M."/>
            <person name="Wu X."/>
            <person name="de Brujin I."/>
            <person name="Lundin D."/>
            <person name="Andersson A."/>
            <person name="Bertilsson S."/>
            <person name="Dopson M."/>
        </authorList>
    </citation>
    <scope>NUCLEOTIDE SEQUENCE</scope>
    <source>
        <strain evidence="2">MM415A00385</strain>
    </source>
</reference>
<accession>A0A6M3KLP9</accession>
<feature type="coiled-coil region" evidence="1">
    <location>
        <begin position="110"/>
        <end position="137"/>
    </location>
</feature>
<gene>
    <name evidence="2" type="ORF">MM415A00385_0010</name>
</gene>
<organism evidence="2">
    <name type="scientific">viral metagenome</name>
    <dbReference type="NCBI Taxonomy" id="1070528"/>
    <lineage>
        <taxon>unclassified sequences</taxon>
        <taxon>metagenomes</taxon>
        <taxon>organismal metagenomes</taxon>
    </lineage>
</organism>
<sequence>MMVTENEVQGETALIKVKPELDLQVMAFYAEAVKLKEYAEARVITTLEDMKPANDDLNIIRKLKKAMEARRKEYLAPFQDHVKEVNEAYKNLMEPVDMADKITTDKMLAFNREQDRIRREQEEINRLRMEAAQKDAALHNGEISEPVNLVEVIPEAPKRTTTDIGTTGQRDNWKWEVVDFSLVSDDYKIINAGVLTPIVKASKGKISISGIRIYNEPILATGR</sequence>
<dbReference type="EMBL" id="MT142492">
    <property type="protein sequence ID" value="QJA82620.1"/>
    <property type="molecule type" value="Genomic_DNA"/>
</dbReference>
<name>A0A6M3KLP9_9ZZZZ</name>
<proteinExistence type="predicted"/>
<protein>
    <submittedName>
        <fullName evidence="2">Uncharacterized protein</fullName>
    </submittedName>
</protein>